<dbReference type="GO" id="GO:0016747">
    <property type="term" value="F:acyltransferase activity, transferring groups other than amino-acyl groups"/>
    <property type="evidence" value="ECO:0007669"/>
    <property type="project" value="InterPro"/>
</dbReference>
<name>A0A7W0HR63_9ACTN</name>
<dbReference type="PANTHER" id="PTHR43233:SF1">
    <property type="entry name" value="FAMILY N-ACETYLTRANSFERASE, PUTATIVE (AFU_ORTHOLOGUE AFUA_6G03350)-RELATED"/>
    <property type="match status" value="1"/>
</dbReference>
<sequence length="141" mass="15743">MSGHRPHLPDYQLLDRAPTIAEYERLCRVVGWLTQDFSAAPRALAASLACVVIEHRGRAVAMARLVGDGAMYFYVQDFVVHPDHRRHGLGDAMMRRLLEHVHGQYGKRAFVGLFATPDGAALYERHGFGAGELKGMCRLIE</sequence>
<dbReference type="SUPFAM" id="SSF55729">
    <property type="entry name" value="Acyl-CoA N-acyltransferases (Nat)"/>
    <property type="match status" value="1"/>
</dbReference>
<dbReference type="PANTHER" id="PTHR43233">
    <property type="entry name" value="FAMILY N-ACETYLTRANSFERASE, PUTATIVE (AFU_ORTHOLOGUE AFUA_6G03350)-RELATED"/>
    <property type="match status" value="1"/>
</dbReference>
<protein>
    <submittedName>
        <fullName evidence="2">GNAT superfamily N-acetyltransferase</fullName>
    </submittedName>
</protein>
<accession>A0A7W0HR63</accession>
<dbReference type="Pfam" id="PF13508">
    <property type="entry name" value="Acetyltransf_7"/>
    <property type="match status" value="1"/>
</dbReference>
<dbReference type="AlphaFoldDB" id="A0A7W0HR63"/>
<evidence type="ECO:0000313" key="3">
    <source>
        <dbReference type="Proteomes" id="UP000530928"/>
    </source>
</evidence>
<keyword evidence="2" id="KW-0808">Transferase</keyword>
<dbReference type="EMBL" id="JACDUR010000003">
    <property type="protein sequence ID" value="MBA2892301.1"/>
    <property type="molecule type" value="Genomic_DNA"/>
</dbReference>
<keyword evidence="3" id="KW-1185">Reference proteome</keyword>
<dbReference type="Gene3D" id="3.40.630.30">
    <property type="match status" value="1"/>
</dbReference>
<feature type="domain" description="N-acetyltransferase" evidence="1">
    <location>
        <begin position="6"/>
        <end position="141"/>
    </location>
</feature>
<dbReference type="Proteomes" id="UP000530928">
    <property type="component" value="Unassembled WGS sequence"/>
</dbReference>
<dbReference type="InterPro" id="IPR016181">
    <property type="entry name" value="Acyl_CoA_acyltransferase"/>
</dbReference>
<organism evidence="2 3">
    <name type="scientific">Nonomuraea soli</name>
    <dbReference type="NCBI Taxonomy" id="1032476"/>
    <lineage>
        <taxon>Bacteria</taxon>
        <taxon>Bacillati</taxon>
        <taxon>Actinomycetota</taxon>
        <taxon>Actinomycetes</taxon>
        <taxon>Streptosporangiales</taxon>
        <taxon>Streptosporangiaceae</taxon>
        <taxon>Nonomuraea</taxon>
    </lineage>
</organism>
<comment type="caution">
    <text evidence="2">The sequence shown here is derived from an EMBL/GenBank/DDBJ whole genome shotgun (WGS) entry which is preliminary data.</text>
</comment>
<evidence type="ECO:0000259" key="1">
    <source>
        <dbReference type="PROSITE" id="PS51186"/>
    </source>
</evidence>
<dbReference type="PROSITE" id="PS51186">
    <property type="entry name" value="GNAT"/>
    <property type="match status" value="1"/>
</dbReference>
<dbReference type="InterPro" id="IPR000182">
    <property type="entry name" value="GNAT_dom"/>
</dbReference>
<reference evidence="2 3" key="1">
    <citation type="submission" date="2020-07" db="EMBL/GenBank/DDBJ databases">
        <title>Genomic Encyclopedia of Type Strains, Phase IV (KMG-IV): sequencing the most valuable type-strain genomes for metagenomic binning, comparative biology and taxonomic classification.</title>
        <authorList>
            <person name="Goeker M."/>
        </authorList>
    </citation>
    <scope>NUCLEOTIDE SEQUENCE [LARGE SCALE GENOMIC DNA]</scope>
    <source>
        <strain evidence="2 3">DSM 45533</strain>
    </source>
</reference>
<dbReference type="CDD" id="cd04301">
    <property type="entry name" value="NAT_SF"/>
    <property type="match status" value="1"/>
</dbReference>
<dbReference type="RefSeq" id="WP_181611000.1">
    <property type="nucleotide sequence ID" value="NZ_BAABAM010000002.1"/>
</dbReference>
<dbReference type="InterPro" id="IPR053144">
    <property type="entry name" value="Acetyltransferase_Butenolide"/>
</dbReference>
<gene>
    <name evidence="2" type="ORF">HNR30_003642</name>
</gene>
<evidence type="ECO:0000313" key="2">
    <source>
        <dbReference type="EMBL" id="MBA2892301.1"/>
    </source>
</evidence>
<proteinExistence type="predicted"/>